<dbReference type="EMBL" id="BDGG01000002">
    <property type="protein sequence ID" value="GAU92737.1"/>
    <property type="molecule type" value="Genomic_DNA"/>
</dbReference>
<dbReference type="Proteomes" id="UP000186922">
    <property type="component" value="Unassembled WGS sequence"/>
</dbReference>
<dbReference type="AlphaFoldDB" id="A0A1D1UZG0"/>
<keyword evidence="2" id="KW-1185">Reference proteome</keyword>
<organism evidence="1 2">
    <name type="scientific">Ramazzottius varieornatus</name>
    <name type="common">Water bear</name>
    <name type="synonym">Tardigrade</name>
    <dbReference type="NCBI Taxonomy" id="947166"/>
    <lineage>
        <taxon>Eukaryota</taxon>
        <taxon>Metazoa</taxon>
        <taxon>Ecdysozoa</taxon>
        <taxon>Tardigrada</taxon>
        <taxon>Eutardigrada</taxon>
        <taxon>Parachela</taxon>
        <taxon>Hypsibioidea</taxon>
        <taxon>Ramazzottiidae</taxon>
        <taxon>Ramazzottius</taxon>
    </lineage>
</organism>
<evidence type="ECO:0000313" key="1">
    <source>
        <dbReference type="EMBL" id="GAU92737.1"/>
    </source>
</evidence>
<name>A0A1D1UZG0_RAMVA</name>
<gene>
    <name evidence="1" type="primary">RvY_04781-1</name>
    <name evidence="1" type="synonym">RvY_04781.1</name>
    <name evidence="1" type="ORF">RvY_04781</name>
</gene>
<proteinExistence type="predicted"/>
<accession>A0A1D1UZG0</accession>
<sequence>MLNTLRTTVLFVYTITQFCSPPRFSFWSFGSGSFCLHVPRSSHQSNTNNQRSAKPQHAGNFFLRFRVVLVKFGVSSLRARRVHGIRLERNWSTGDSLICRSRARDKFCSQCGQKKIKTTSSLKLGDDYSVG</sequence>
<protein>
    <submittedName>
        <fullName evidence="1">Uncharacterized protein</fullName>
    </submittedName>
</protein>
<comment type="caution">
    <text evidence="1">The sequence shown here is derived from an EMBL/GenBank/DDBJ whole genome shotgun (WGS) entry which is preliminary data.</text>
</comment>
<evidence type="ECO:0000313" key="2">
    <source>
        <dbReference type="Proteomes" id="UP000186922"/>
    </source>
</evidence>
<reference evidence="1 2" key="1">
    <citation type="journal article" date="2016" name="Nat. Commun.">
        <title>Extremotolerant tardigrade genome and improved radiotolerance of human cultured cells by tardigrade-unique protein.</title>
        <authorList>
            <person name="Hashimoto T."/>
            <person name="Horikawa D.D."/>
            <person name="Saito Y."/>
            <person name="Kuwahara H."/>
            <person name="Kozuka-Hata H."/>
            <person name="Shin-I T."/>
            <person name="Minakuchi Y."/>
            <person name="Ohishi K."/>
            <person name="Motoyama A."/>
            <person name="Aizu T."/>
            <person name="Enomoto A."/>
            <person name="Kondo K."/>
            <person name="Tanaka S."/>
            <person name="Hara Y."/>
            <person name="Koshikawa S."/>
            <person name="Sagara H."/>
            <person name="Miura T."/>
            <person name="Yokobori S."/>
            <person name="Miyagawa K."/>
            <person name="Suzuki Y."/>
            <person name="Kubo T."/>
            <person name="Oyama M."/>
            <person name="Kohara Y."/>
            <person name="Fujiyama A."/>
            <person name="Arakawa K."/>
            <person name="Katayama T."/>
            <person name="Toyoda A."/>
            <person name="Kunieda T."/>
        </authorList>
    </citation>
    <scope>NUCLEOTIDE SEQUENCE [LARGE SCALE GENOMIC DNA]</scope>
    <source>
        <strain evidence="1 2">YOKOZUNA-1</strain>
    </source>
</reference>